<organism evidence="1 2">
    <name type="scientific">Sphingobacterium faecale</name>
    <dbReference type="NCBI Taxonomy" id="2803775"/>
    <lineage>
        <taxon>Bacteria</taxon>
        <taxon>Pseudomonadati</taxon>
        <taxon>Bacteroidota</taxon>
        <taxon>Sphingobacteriia</taxon>
        <taxon>Sphingobacteriales</taxon>
        <taxon>Sphingobacteriaceae</taxon>
        <taxon>Sphingobacterium</taxon>
    </lineage>
</organism>
<name>A0ABS1R8N4_9SPHI</name>
<accession>A0ABS1R8N4</accession>
<evidence type="ECO:0000313" key="1">
    <source>
        <dbReference type="EMBL" id="MBL1411076.1"/>
    </source>
</evidence>
<reference evidence="1 2" key="1">
    <citation type="submission" date="2021-01" db="EMBL/GenBank/DDBJ databases">
        <title>C459-1 draft genome sequence.</title>
        <authorList>
            <person name="Zhang X.-F."/>
        </authorList>
    </citation>
    <scope>NUCLEOTIDE SEQUENCE [LARGE SCALE GENOMIC DNA]</scope>
    <source>
        <strain evidence="2">C459-1</strain>
    </source>
</reference>
<dbReference type="EMBL" id="JAERTY010000012">
    <property type="protein sequence ID" value="MBL1411076.1"/>
    <property type="molecule type" value="Genomic_DNA"/>
</dbReference>
<keyword evidence="2" id="KW-1185">Reference proteome</keyword>
<comment type="caution">
    <text evidence="1">The sequence shown here is derived from an EMBL/GenBank/DDBJ whole genome shotgun (WGS) entry which is preliminary data.</text>
</comment>
<sequence>MQTDFYGTIADKKLILDFIFSETNYQVFDHYSELGQELQQYYSTKEILEKFDLEKGKQYAVNFGLWNPLDGTKNIVRKIDLNPKKCNGHTFRFSSEGWGMQRLYFGGIENEYLNRSAFVGLNEKGALNKDFFNPEDEKEAHKLDWKLIRSDQRKLKSFIEKKIGTTNKFRGATILINANQHIEADKIHIR</sequence>
<protein>
    <submittedName>
        <fullName evidence="1">Uncharacterized protein</fullName>
    </submittedName>
</protein>
<dbReference type="Proteomes" id="UP000625283">
    <property type="component" value="Unassembled WGS sequence"/>
</dbReference>
<proteinExistence type="predicted"/>
<evidence type="ECO:0000313" key="2">
    <source>
        <dbReference type="Proteomes" id="UP000625283"/>
    </source>
</evidence>
<gene>
    <name evidence="1" type="ORF">JKG61_20120</name>
</gene>
<dbReference type="RefSeq" id="WP_202104809.1">
    <property type="nucleotide sequence ID" value="NZ_JAERTY010000012.1"/>
</dbReference>